<dbReference type="AlphaFoldDB" id="A0A3S9UZF4"/>
<feature type="binding site" evidence="12">
    <location>
        <begin position="264"/>
        <end position="266"/>
    </location>
    <ligand>
        <name>GTP</name>
        <dbReference type="ChEBI" id="CHEBI:37565"/>
    </ligand>
</feature>
<dbReference type="SUPFAM" id="SSF102114">
    <property type="entry name" value="Radical SAM enzymes"/>
    <property type="match status" value="1"/>
</dbReference>
<keyword evidence="2 12" id="KW-0004">4Fe-4S</keyword>
<dbReference type="InterPro" id="IPR000385">
    <property type="entry name" value="MoaA_NifB_PqqE_Fe-S-bd_CS"/>
</dbReference>
<comment type="subunit">
    <text evidence="12">Monomer and homodimer.</text>
</comment>
<dbReference type="PANTHER" id="PTHR22960">
    <property type="entry name" value="MOLYBDOPTERIN COFACTOR SYNTHESIS PROTEIN A"/>
    <property type="match status" value="1"/>
</dbReference>
<dbReference type="GO" id="GO:0061798">
    <property type="term" value="F:GTP 3',8'-cyclase activity"/>
    <property type="evidence" value="ECO:0007669"/>
    <property type="project" value="UniProtKB-UniRule"/>
</dbReference>
<feature type="binding site" evidence="12">
    <location>
        <position position="123"/>
    </location>
    <ligand>
        <name>S-adenosyl-L-methionine</name>
        <dbReference type="ChEBI" id="CHEBI:59789"/>
    </ligand>
</feature>
<dbReference type="HAMAP" id="MF_01225_B">
    <property type="entry name" value="MoaA_B"/>
    <property type="match status" value="1"/>
</dbReference>
<dbReference type="SFLD" id="SFLDG01383">
    <property type="entry name" value="cyclic_pyranopterin_phosphate"/>
    <property type="match status" value="1"/>
</dbReference>
<dbReference type="GO" id="GO:1904047">
    <property type="term" value="F:S-adenosyl-L-methionine binding"/>
    <property type="evidence" value="ECO:0007669"/>
    <property type="project" value="UniProtKB-UniRule"/>
</dbReference>
<evidence type="ECO:0000256" key="4">
    <source>
        <dbReference type="ARBA" id="ARBA00022723"/>
    </source>
</evidence>
<evidence type="ECO:0000256" key="11">
    <source>
        <dbReference type="ARBA" id="ARBA00048697"/>
    </source>
</evidence>
<evidence type="ECO:0000256" key="5">
    <source>
        <dbReference type="ARBA" id="ARBA00022741"/>
    </source>
</evidence>
<evidence type="ECO:0000256" key="12">
    <source>
        <dbReference type="HAMAP-Rule" id="MF_01225"/>
    </source>
</evidence>
<dbReference type="OrthoDB" id="9763993at2"/>
<evidence type="ECO:0000256" key="8">
    <source>
        <dbReference type="ARBA" id="ARBA00023134"/>
    </source>
</evidence>
<dbReference type="InterPro" id="IPR058240">
    <property type="entry name" value="rSAM_sf"/>
</dbReference>
<dbReference type="SFLD" id="SFLDG01067">
    <property type="entry name" value="SPASM/twitch_domain_containing"/>
    <property type="match status" value="1"/>
</dbReference>
<protein>
    <recommendedName>
        <fullName evidence="1 12">GTP 3',8-cyclase</fullName>
        <ecNumber evidence="1 12">4.1.99.22</ecNumber>
    </recommendedName>
    <alternativeName>
        <fullName evidence="12">Molybdenum cofactor biosynthesis protein A</fullName>
    </alternativeName>
</protein>
<feature type="binding site" evidence="12">
    <location>
        <position position="160"/>
    </location>
    <ligand>
        <name>GTP</name>
        <dbReference type="ChEBI" id="CHEBI:37565"/>
    </ligand>
</feature>
<dbReference type="Pfam" id="PF04055">
    <property type="entry name" value="Radical_SAM"/>
    <property type="match status" value="1"/>
</dbReference>
<dbReference type="KEGG" id="plut:EI981_15525"/>
<feature type="binding site" evidence="12">
    <location>
        <position position="18"/>
    </location>
    <ligand>
        <name>GTP</name>
        <dbReference type="ChEBI" id="CHEBI:37565"/>
    </ligand>
</feature>
<dbReference type="Gene3D" id="3.20.20.70">
    <property type="entry name" value="Aldolase class I"/>
    <property type="match status" value="1"/>
</dbReference>
<keyword evidence="15" id="KW-1185">Reference proteome</keyword>
<evidence type="ECO:0000259" key="13">
    <source>
        <dbReference type="PROSITE" id="PS51918"/>
    </source>
</evidence>
<evidence type="ECO:0000256" key="3">
    <source>
        <dbReference type="ARBA" id="ARBA00022691"/>
    </source>
</evidence>
<feature type="binding site" evidence="12">
    <location>
        <position position="259"/>
    </location>
    <ligand>
        <name>[4Fe-4S] cluster</name>
        <dbReference type="ChEBI" id="CHEBI:49883"/>
        <label>2</label>
        <note>4Fe-4S-substrate</note>
    </ligand>
</feature>
<dbReference type="InterPro" id="IPR013785">
    <property type="entry name" value="Aldolase_TIM"/>
</dbReference>
<feature type="binding site" evidence="12">
    <location>
        <position position="31"/>
    </location>
    <ligand>
        <name>S-adenosyl-L-methionine</name>
        <dbReference type="ChEBI" id="CHEBI:59789"/>
    </ligand>
</feature>
<feature type="binding site" evidence="12">
    <location>
        <position position="99"/>
    </location>
    <ligand>
        <name>GTP</name>
        <dbReference type="ChEBI" id="CHEBI:37565"/>
    </ligand>
</feature>
<dbReference type="EMBL" id="CP034346">
    <property type="protein sequence ID" value="AZS15712.1"/>
    <property type="molecule type" value="Genomic_DNA"/>
</dbReference>
<comment type="function">
    <text evidence="12">Catalyzes the cyclization of GTP to (8S)-3',8-cyclo-7,8-dihydroguanosine 5'-triphosphate.</text>
</comment>
<dbReference type="InterPro" id="IPR010505">
    <property type="entry name" value="MoaA_twitch"/>
</dbReference>
<dbReference type="CDD" id="cd01335">
    <property type="entry name" value="Radical_SAM"/>
    <property type="match status" value="1"/>
</dbReference>
<comment type="pathway">
    <text evidence="12">Cofactor biosynthesis; molybdopterin biosynthesis.</text>
</comment>
<keyword evidence="7 12" id="KW-0411">Iron-sulfur</keyword>
<keyword evidence="5 12" id="KW-0547">Nucleotide-binding</keyword>
<feature type="binding site" evidence="12">
    <location>
        <position position="194"/>
    </location>
    <ligand>
        <name>S-adenosyl-L-methionine</name>
        <dbReference type="ChEBI" id="CHEBI:59789"/>
    </ligand>
</feature>
<keyword evidence="6 12" id="KW-0408">Iron</keyword>
<feature type="binding site" evidence="12">
    <location>
        <position position="29"/>
    </location>
    <ligand>
        <name>[4Fe-4S] cluster</name>
        <dbReference type="ChEBI" id="CHEBI:49883"/>
        <label>1</label>
        <note>4Fe-4S-S-AdoMet</note>
    </ligand>
</feature>
<evidence type="ECO:0000313" key="15">
    <source>
        <dbReference type="Proteomes" id="UP000270678"/>
    </source>
</evidence>
<comment type="similarity">
    <text evidence="12">Belongs to the radical SAM superfamily. MoaA family.</text>
</comment>
<feature type="binding site" evidence="12">
    <location>
        <position position="262"/>
    </location>
    <ligand>
        <name>[4Fe-4S] cluster</name>
        <dbReference type="ChEBI" id="CHEBI:49883"/>
        <label>2</label>
        <note>4Fe-4S-substrate</note>
    </ligand>
</feature>
<comment type="cofactor">
    <cofactor evidence="12">
        <name>[4Fe-4S] cluster</name>
        <dbReference type="ChEBI" id="CHEBI:49883"/>
    </cofactor>
    <text evidence="12">Binds 2 [4Fe-4S] clusters. Binds 1 [4Fe-4S] cluster coordinated with 3 cysteines and an exchangeable S-adenosyl-L-methionine and 1 [4Fe-4S] cluster coordinated with 3 cysteines and the GTP-derived substrate.</text>
</comment>
<evidence type="ECO:0000256" key="10">
    <source>
        <dbReference type="ARBA" id="ARBA00023239"/>
    </source>
</evidence>
<feature type="binding site" evidence="12">
    <location>
        <position position="32"/>
    </location>
    <ligand>
        <name>[4Fe-4S] cluster</name>
        <dbReference type="ChEBI" id="CHEBI:49883"/>
        <label>1</label>
        <note>4Fe-4S-S-AdoMet</note>
    </ligand>
</feature>
<dbReference type="InterPro" id="IPR007197">
    <property type="entry name" value="rSAM"/>
</dbReference>
<keyword evidence="10 12" id="KW-0456">Lyase</keyword>
<dbReference type="GO" id="GO:0006777">
    <property type="term" value="P:Mo-molybdopterin cofactor biosynthetic process"/>
    <property type="evidence" value="ECO:0007669"/>
    <property type="project" value="UniProtKB-UniRule"/>
</dbReference>
<reference evidence="15" key="1">
    <citation type="submission" date="2018-12" db="EMBL/GenBank/DDBJ databases">
        <title>Complete genome sequence of Paenibacillus sp. MBLB1234.</title>
        <authorList>
            <person name="Nam Y.-D."/>
            <person name="Kang J."/>
            <person name="Chung W.-H."/>
            <person name="Park Y.S."/>
        </authorList>
    </citation>
    <scope>NUCLEOTIDE SEQUENCE [LARGE SCALE GENOMIC DNA]</scope>
    <source>
        <strain evidence="15">MBLB1234</strain>
    </source>
</reference>
<keyword evidence="3 12" id="KW-0949">S-adenosyl-L-methionine</keyword>
<dbReference type="RefSeq" id="WP_126999623.1">
    <property type="nucleotide sequence ID" value="NZ_CP034346.1"/>
</dbReference>
<dbReference type="GO" id="GO:0061799">
    <property type="term" value="F:cyclic pyranopterin monophosphate synthase activity"/>
    <property type="evidence" value="ECO:0007669"/>
    <property type="project" value="TreeGrafter"/>
</dbReference>
<feature type="binding site" evidence="12">
    <location>
        <position position="276"/>
    </location>
    <ligand>
        <name>[4Fe-4S] cluster</name>
        <dbReference type="ChEBI" id="CHEBI:49883"/>
        <label>2</label>
        <note>4Fe-4S-substrate</note>
    </ligand>
</feature>
<dbReference type="GO" id="GO:0005525">
    <property type="term" value="F:GTP binding"/>
    <property type="evidence" value="ECO:0007669"/>
    <property type="project" value="UniProtKB-UniRule"/>
</dbReference>
<dbReference type="NCBIfam" id="NF001199">
    <property type="entry name" value="PRK00164.2-1"/>
    <property type="match status" value="1"/>
</dbReference>
<dbReference type="CDD" id="cd21117">
    <property type="entry name" value="Twitch_MoaA"/>
    <property type="match status" value="1"/>
</dbReference>
<dbReference type="InterPro" id="IPR006638">
    <property type="entry name" value="Elp3/MiaA/NifB-like_rSAM"/>
</dbReference>
<feature type="binding site" evidence="12">
    <location>
        <position position="68"/>
    </location>
    <ligand>
        <name>GTP</name>
        <dbReference type="ChEBI" id="CHEBI:37565"/>
    </ligand>
</feature>
<dbReference type="SMART" id="SM00729">
    <property type="entry name" value="Elp3"/>
    <property type="match status" value="1"/>
</dbReference>
<accession>A0A3S9UZF4</accession>
<feature type="binding site" evidence="12">
    <location>
        <position position="25"/>
    </location>
    <ligand>
        <name>[4Fe-4S] cluster</name>
        <dbReference type="ChEBI" id="CHEBI:49883"/>
        <label>1</label>
        <note>4Fe-4S-S-AdoMet</note>
    </ligand>
</feature>
<evidence type="ECO:0000256" key="6">
    <source>
        <dbReference type="ARBA" id="ARBA00023004"/>
    </source>
</evidence>
<organism evidence="14 15">
    <name type="scientific">Paenibacillus lutimineralis</name>
    <dbReference type="NCBI Taxonomy" id="2707005"/>
    <lineage>
        <taxon>Bacteria</taxon>
        <taxon>Bacillati</taxon>
        <taxon>Bacillota</taxon>
        <taxon>Bacilli</taxon>
        <taxon>Bacillales</taxon>
        <taxon>Paenibacillaceae</taxon>
        <taxon>Paenibacillus</taxon>
    </lineage>
</organism>
<comment type="catalytic activity">
    <reaction evidence="11 12">
        <text>GTP + AH2 + S-adenosyl-L-methionine = (8S)-3',8-cyclo-7,8-dihydroguanosine 5'-triphosphate + 5'-deoxyadenosine + L-methionine + A + H(+)</text>
        <dbReference type="Rhea" id="RHEA:49576"/>
        <dbReference type="ChEBI" id="CHEBI:13193"/>
        <dbReference type="ChEBI" id="CHEBI:15378"/>
        <dbReference type="ChEBI" id="CHEBI:17319"/>
        <dbReference type="ChEBI" id="CHEBI:17499"/>
        <dbReference type="ChEBI" id="CHEBI:37565"/>
        <dbReference type="ChEBI" id="CHEBI:57844"/>
        <dbReference type="ChEBI" id="CHEBI:59789"/>
        <dbReference type="ChEBI" id="CHEBI:131766"/>
        <dbReference type="EC" id="4.1.99.22"/>
    </reaction>
</comment>
<evidence type="ECO:0000256" key="1">
    <source>
        <dbReference type="ARBA" id="ARBA00012167"/>
    </source>
</evidence>
<dbReference type="SFLD" id="SFLDG01386">
    <property type="entry name" value="main_SPASM_domain-containing"/>
    <property type="match status" value="1"/>
</dbReference>
<keyword evidence="9 12" id="KW-0501">Molybdenum cofactor biosynthesis</keyword>
<gene>
    <name evidence="12 14" type="primary">moaA</name>
    <name evidence="14" type="ORF">EI981_15525</name>
</gene>
<evidence type="ECO:0000313" key="14">
    <source>
        <dbReference type="EMBL" id="AZS15712.1"/>
    </source>
</evidence>
<dbReference type="GO" id="GO:0051539">
    <property type="term" value="F:4 iron, 4 sulfur cluster binding"/>
    <property type="evidence" value="ECO:0007669"/>
    <property type="project" value="UniProtKB-UniRule"/>
</dbReference>
<dbReference type="PANTHER" id="PTHR22960:SF0">
    <property type="entry name" value="MOLYBDENUM COFACTOR BIOSYNTHESIS PROTEIN 1"/>
    <property type="match status" value="1"/>
</dbReference>
<feature type="domain" description="Radical SAM core" evidence="13">
    <location>
        <begin position="9"/>
        <end position="235"/>
    </location>
</feature>
<dbReference type="InterPro" id="IPR040064">
    <property type="entry name" value="MoaA-like"/>
</dbReference>
<evidence type="ECO:0000256" key="2">
    <source>
        <dbReference type="ARBA" id="ARBA00022485"/>
    </source>
</evidence>
<evidence type="ECO:0000256" key="9">
    <source>
        <dbReference type="ARBA" id="ARBA00023150"/>
    </source>
</evidence>
<dbReference type="InterPro" id="IPR050105">
    <property type="entry name" value="MoCo_biosynth_MoaA/MoaC"/>
</dbReference>
<dbReference type="Proteomes" id="UP000270678">
    <property type="component" value="Chromosome"/>
</dbReference>
<feature type="binding site" evidence="12">
    <location>
        <position position="72"/>
    </location>
    <ligand>
        <name>S-adenosyl-L-methionine</name>
        <dbReference type="ChEBI" id="CHEBI:59789"/>
    </ligand>
</feature>
<dbReference type="SFLD" id="SFLDS00029">
    <property type="entry name" value="Radical_SAM"/>
    <property type="match status" value="1"/>
</dbReference>
<evidence type="ECO:0000256" key="7">
    <source>
        <dbReference type="ARBA" id="ARBA00023014"/>
    </source>
</evidence>
<keyword evidence="8 12" id="KW-0342">GTP-binding</keyword>
<dbReference type="NCBIfam" id="TIGR02666">
    <property type="entry name" value="moaA"/>
    <property type="match status" value="1"/>
</dbReference>
<keyword evidence="4 12" id="KW-0479">Metal-binding</keyword>
<name>A0A3S9UZF4_9BACL</name>
<dbReference type="UniPathway" id="UPA00344"/>
<dbReference type="Pfam" id="PF06463">
    <property type="entry name" value="Mob_synth_C"/>
    <property type="match status" value="1"/>
</dbReference>
<dbReference type="GO" id="GO:0046872">
    <property type="term" value="F:metal ion binding"/>
    <property type="evidence" value="ECO:0007669"/>
    <property type="project" value="UniProtKB-KW"/>
</dbReference>
<sequence length="336" mass="38059">MTMSRLVDPFGRQHNYLRISVTDRCNLRCIYCMPEEGMEFEPTDNILTYEEIVDVVRVVAEMGIRKIRLTGGEPLVRKELEKLVAMISSIPGIEDIALTTNGIFLAPRAARLKEAGLTRVNISMDSLRPDRFKSITRGGDVRKVLDSIDACVKAGLSPIKLNVVLMKGINDDEIADFITLTQYRDIHVRFIEYMPIGHSDSQWKNLYLPLNRVEEVCAEQQWQYEAETTIRGNGPSENYRLHGAVGSFGLIHPVSEHFCQTCNRLRLTADGYIKPCLAWTEQFQVRSVIGDDAAIRQLFLDALGTKPENHEMSKFLQDEQDISHTPTARRMSQIGG</sequence>
<proteinExistence type="inferred from homology"/>
<dbReference type="InterPro" id="IPR013483">
    <property type="entry name" value="MoaA"/>
</dbReference>
<dbReference type="PROSITE" id="PS51918">
    <property type="entry name" value="RADICAL_SAM"/>
    <property type="match status" value="1"/>
</dbReference>
<dbReference type="PROSITE" id="PS01305">
    <property type="entry name" value="MOAA_NIFB_PQQE"/>
    <property type="match status" value="1"/>
</dbReference>
<dbReference type="EC" id="4.1.99.22" evidence="1 12"/>